<comment type="subcellular location">
    <subcellularLocation>
        <location evidence="1">Membrane</location>
        <topology evidence="1">Multi-pass membrane protein</topology>
    </subcellularLocation>
</comment>
<keyword evidence="2 5" id="KW-0812">Transmembrane</keyword>
<gene>
    <name evidence="6" type="ORF">WKV53_17370</name>
</gene>
<dbReference type="InterPro" id="IPR032808">
    <property type="entry name" value="DoxX"/>
</dbReference>
<keyword evidence="7" id="KW-1185">Reference proteome</keyword>
<keyword evidence="3 5" id="KW-1133">Transmembrane helix</keyword>
<dbReference type="EMBL" id="JBBUKT010000007">
    <property type="protein sequence ID" value="MEK7952284.1"/>
    <property type="molecule type" value="Genomic_DNA"/>
</dbReference>
<name>A0ABU9AX03_9BACT</name>
<evidence type="ECO:0000256" key="3">
    <source>
        <dbReference type="ARBA" id="ARBA00022989"/>
    </source>
</evidence>
<sequence length="143" mass="15197">MNQDTILQPSGHCAPSCKAMPKTAAVIKSMVVLFLAFDGITKVIRLAPVMEACQKMGISPDMAVGIGLLLLLCTALYVIPRTAILGAVLLTGYLGGAVATHVLQHSGTFPIIFAFGFGVLVWLGLALRDPRIACWMFKRPASV</sequence>
<protein>
    <submittedName>
        <fullName evidence="6">DoxX family protein</fullName>
    </submittedName>
</protein>
<feature type="transmembrane region" description="Helical" evidence="5">
    <location>
        <begin position="109"/>
        <end position="127"/>
    </location>
</feature>
<evidence type="ECO:0000313" key="6">
    <source>
        <dbReference type="EMBL" id="MEK7952284.1"/>
    </source>
</evidence>
<evidence type="ECO:0000256" key="2">
    <source>
        <dbReference type="ARBA" id="ARBA00022692"/>
    </source>
</evidence>
<feature type="transmembrane region" description="Helical" evidence="5">
    <location>
        <begin position="30"/>
        <end position="50"/>
    </location>
</feature>
<evidence type="ECO:0000256" key="1">
    <source>
        <dbReference type="ARBA" id="ARBA00004141"/>
    </source>
</evidence>
<feature type="transmembrane region" description="Helical" evidence="5">
    <location>
        <begin position="84"/>
        <end position="103"/>
    </location>
</feature>
<proteinExistence type="predicted"/>
<reference evidence="6 7" key="1">
    <citation type="submission" date="2024-04" db="EMBL/GenBank/DDBJ databases">
        <title>Luteolibacter sp. isolated from soil.</title>
        <authorList>
            <person name="An J."/>
        </authorList>
    </citation>
    <scope>NUCLEOTIDE SEQUENCE [LARGE SCALE GENOMIC DNA]</scope>
    <source>
        <strain evidence="6 7">Y139</strain>
    </source>
</reference>
<evidence type="ECO:0000256" key="4">
    <source>
        <dbReference type="ARBA" id="ARBA00023136"/>
    </source>
</evidence>
<dbReference type="Proteomes" id="UP001371305">
    <property type="component" value="Unassembled WGS sequence"/>
</dbReference>
<accession>A0ABU9AX03</accession>
<keyword evidence="4 5" id="KW-0472">Membrane</keyword>
<comment type="caution">
    <text evidence="6">The sequence shown here is derived from an EMBL/GenBank/DDBJ whole genome shotgun (WGS) entry which is preliminary data.</text>
</comment>
<evidence type="ECO:0000256" key="5">
    <source>
        <dbReference type="SAM" id="Phobius"/>
    </source>
</evidence>
<dbReference type="Pfam" id="PF13564">
    <property type="entry name" value="DoxX_2"/>
    <property type="match status" value="1"/>
</dbReference>
<feature type="transmembrane region" description="Helical" evidence="5">
    <location>
        <begin position="62"/>
        <end position="79"/>
    </location>
</feature>
<dbReference type="RefSeq" id="WP_341406042.1">
    <property type="nucleotide sequence ID" value="NZ_JBBUKT010000007.1"/>
</dbReference>
<organism evidence="6 7">
    <name type="scientific">Luteolibacter soli</name>
    <dbReference type="NCBI Taxonomy" id="3135280"/>
    <lineage>
        <taxon>Bacteria</taxon>
        <taxon>Pseudomonadati</taxon>
        <taxon>Verrucomicrobiota</taxon>
        <taxon>Verrucomicrobiia</taxon>
        <taxon>Verrucomicrobiales</taxon>
        <taxon>Verrucomicrobiaceae</taxon>
        <taxon>Luteolibacter</taxon>
    </lineage>
</organism>
<evidence type="ECO:0000313" key="7">
    <source>
        <dbReference type="Proteomes" id="UP001371305"/>
    </source>
</evidence>